<name>A0ABS5D9W5_9PSEU</name>
<gene>
    <name evidence="1" type="primary">casA</name>
    <name evidence="1" type="ORF">KBO27_03750</name>
</gene>
<dbReference type="Proteomes" id="UP000674084">
    <property type="component" value="Unassembled WGS sequence"/>
</dbReference>
<keyword evidence="2" id="KW-1185">Reference proteome</keyword>
<evidence type="ECO:0000313" key="1">
    <source>
        <dbReference type="EMBL" id="MBQ0923043.1"/>
    </source>
</evidence>
<reference evidence="1 2" key="1">
    <citation type="submission" date="2021-04" db="EMBL/GenBank/DDBJ databases">
        <title>Whole-genome sequencing of Saccharopolyspora endophytica KCTC 19397.</title>
        <authorList>
            <person name="Ay H."/>
            <person name="Saygin H."/>
            <person name="Sahin N."/>
        </authorList>
    </citation>
    <scope>NUCLEOTIDE SEQUENCE [LARGE SCALE GENOMIC DNA]</scope>
    <source>
        <strain evidence="1 2">KCTC 19397</strain>
    </source>
</reference>
<dbReference type="NCBIfam" id="TIGR02547">
    <property type="entry name" value="casA_cse1"/>
    <property type="match status" value="1"/>
</dbReference>
<organism evidence="1 2">
    <name type="scientific">Saccharopolyspora endophytica</name>
    <dbReference type="NCBI Taxonomy" id="543886"/>
    <lineage>
        <taxon>Bacteria</taxon>
        <taxon>Bacillati</taxon>
        <taxon>Actinomycetota</taxon>
        <taxon>Actinomycetes</taxon>
        <taxon>Pseudonocardiales</taxon>
        <taxon>Pseudonocardiaceae</taxon>
        <taxon>Saccharopolyspora</taxon>
    </lineage>
</organism>
<comment type="caution">
    <text evidence="1">The sequence shown here is derived from an EMBL/GenBank/DDBJ whole genome shotgun (WGS) entry which is preliminary data.</text>
</comment>
<accession>A0ABS5D9W5</accession>
<dbReference type="EMBL" id="JAGPXE010000001">
    <property type="protein sequence ID" value="MBQ0923043.1"/>
    <property type="molecule type" value="Genomic_DNA"/>
</dbReference>
<dbReference type="InterPro" id="IPR013381">
    <property type="entry name" value="CRISPR-assoc_prot_Cse1"/>
</dbReference>
<sequence>MSSFDLAVRGFCPVRWRTGCGPSGATTGVLGFRDLLVSAHDIADVQVADPTALAGLLRVLYVLAARVSGLDRVRDPDEFYDCRNELLDTGYFDPKRIESYFTAYEGRFELFHTVSERPFLQDRRLMEQCRSSKGVPSSSGVNKLVSGRAAGQSMVWLSHTTDADMPAVTPENAVWALLSWLYFGAPGRCTSRQVGETNEANTKAGPLRGTVSFHPVGESLFETLVMGTPFEVPQGDHSVAPWESDEEDDPLGVPPEPKGLVDLLTGRFQHAVLLQPSADGTSVTDAWITWSRRQPQGNALDPFVIYRVNKDGEPYAATADANRQAWRDLDALIGARNEHTIRPAVFTGLEDLMDEHRRPVRVKALGFDQDRAQVKDRQHIAGATPALREQWKAKHSQAPEAWYRLQQAVERAELTGSNLESALTNVWHALAKTKPNHKVRDHGSRLRHQGMTAYWDTAEAQFWDIVLADTPPTDATANRFIRCALTAYDEVTAQFTRVGTGEGGNQIKIVENARRRLWQGWQSTREGDPDE</sequence>
<evidence type="ECO:0000313" key="2">
    <source>
        <dbReference type="Proteomes" id="UP000674084"/>
    </source>
</evidence>
<dbReference type="RefSeq" id="WP_210968514.1">
    <property type="nucleotide sequence ID" value="NZ_JAGPXE010000001.1"/>
</dbReference>
<proteinExistence type="predicted"/>
<dbReference type="Pfam" id="PF09481">
    <property type="entry name" value="CRISPR_Cse1"/>
    <property type="match status" value="1"/>
</dbReference>
<protein>
    <submittedName>
        <fullName evidence="1">Type I-E CRISPR-associated protein Cse1/CasA</fullName>
    </submittedName>
</protein>